<proteinExistence type="predicted"/>
<evidence type="ECO:0000313" key="1">
    <source>
        <dbReference type="EMBL" id="MPN46989.1"/>
    </source>
</evidence>
<dbReference type="EMBL" id="VSSQ01108116">
    <property type="protein sequence ID" value="MPN46989.1"/>
    <property type="molecule type" value="Genomic_DNA"/>
</dbReference>
<organism evidence="1">
    <name type="scientific">bioreactor metagenome</name>
    <dbReference type="NCBI Taxonomy" id="1076179"/>
    <lineage>
        <taxon>unclassified sequences</taxon>
        <taxon>metagenomes</taxon>
        <taxon>ecological metagenomes</taxon>
    </lineage>
</organism>
<sequence length="52" mass="6158">MRRPLHFIQHVQVIGHDARIKQRITEVRQRLRVIIDATQQDALIEQRNACDA</sequence>
<protein>
    <submittedName>
        <fullName evidence="1">Uncharacterized protein</fullName>
    </submittedName>
</protein>
<reference evidence="1" key="1">
    <citation type="submission" date="2019-08" db="EMBL/GenBank/DDBJ databases">
        <authorList>
            <person name="Kucharzyk K."/>
            <person name="Murdoch R.W."/>
            <person name="Higgins S."/>
            <person name="Loffler F."/>
        </authorList>
    </citation>
    <scope>NUCLEOTIDE SEQUENCE</scope>
</reference>
<comment type="caution">
    <text evidence="1">The sequence shown here is derived from an EMBL/GenBank/DDBJ whole genome shotgun (WGS) entry which is preliminary data.</text>
</comment>
<name>A0A645I991_9ZZZZ</name>
<dbReference type="AlphaFoldDB" id="A0A645I991"/>
<gene>
    <name evidence="1" type="ORF">SDC9_194589</name>
</gene>
<accession>A0A645I991</accession>